<comment type="caution">
    <text evidence="10">The sequence shown here is derived from an EMBL/GenBank/DDBJ whole genome shotgun (WGS) entry which is preliminary data.</text>
</comment>
<evidence type="ECO:0000256" key="8">
    <source>
        <dbReference type="SAM" id="Phobius"/>
    </source>
</evidence>
<evidence type="ECO:0000256" key="1">
    <source>
        <dbReference type="ARBA" id="ARBA00004370"/>
    </source>
</evidence>
<evidence type="ECO:0000256" key="7">
    <source>
        <dbReference type="SAM" id="MobiDB-lite"/>
    </source>
</evidence>
<dbReference type="Proteomes" id="UP001396334">
    <property type="component" value="Unassembled WGS sequence"/>
</dbReference>
<gene>
    <name evidence="10" type="ORF">V6N11_072533</name>
</gene>
<sequence length="176" mass="19273">MRQRGRILGTASKPSATSPSQGLYHGIEGYTKIKSSSKRILEKDNLARCLSDHDRVDFWVMHAAFGNNPPGNFLTGLPTNILTGGGPVLKPMAKQQLLTGGGPVHKPLFGDSIFSAFRLLWQTAYVIMTTVVAMLLPFFSGVVGLLGATLFWPLISRSKCRYQEKTFTPFAGHEYG</sequence>
<reference evidence="10 11" key="1">
    <citation type="journal article" date="2024" name="G3 (Bethesda)">
        <title>Genome assembly of Hibiscus sabdariffa L. provides insights into metabolisms of medicinal natural products.</title>
        <authorList>
            <person name="Kim T."/>
        </authorList>
    </citation>
    <scope>NUCLEOTIDE SEQUENCE [LARGE SCALE GENOMIC DNA]</scope>
    <source>
        <strain evidence="10">TK-2024</strain>
        <tissue evidence="10">Old leaves</tissue>
    </source>
</reference>
<dbReference type="EMBL" id="JBBPBN010000003">
    <property type="protein sequence ID" value="KAK9044218.1"/>
    <property type="molecule type" value="Genomic_DNA"/>
</dbReference>
<feature type="transmembrane region" description="Helical" evidence="8">
    <location>
        <begin position="125"/>
        <end position="155"/>
    </location>
</feature>
<dbReference type="PANTHER" id="PTHR48017">
    <property type="entry name" value="OS05G0424000 PROTEIN-RELATED"/>
    <property type="match status" value="1"/>
</dbReference>
<keyword evidence="2" id="KW-0813">Transport</keyword>
<protein>
    <recommendedName>
        <fullName evidence="9">Amino acid transporter transmembrane domain-containing protein</fullName>
    </recommendedName>
</protein>
<keyword evidence="3 8" id="KW-0812">Transmembrane</keyword>
<comment type="subcellular location">
    <subcellularLocation>
        <location evidence="1">Membrane</location>
    </subcellularLocation>
</comment>
<evidence type="ECO:0000259" key="9">
    <source>
        <dbReference type="Pfam" id="PF01490"/>
    </source>
</evidence>
<organism evidence="10 11">
    <name type="scientific">Hibiscus sabdariffa</name>
    <name type="common">roselle</name>
    <dbReference type="NCBI Taxonomy" id="183260"/>
    <lineage>
        <taxon>Eukaryota</taxon>
        <taxon>Viridiplantae</taxon>
        <taxon>Streptophyta</taxon>
        <taxon>Embryophyta</taxon>
        <taxon>Tracheophyta</taxon>
        <taxon>Spermatophyta</taxon>
        <taxon>Magnoliopsida</taxon>
        <taxon>eudicotyledons</taxon>
        <taxon>Gunneridae</taxon>
        <taxon>Pentapetalae</taxon>
        <taxon>rosids</taxon>
        <taxon>malvids</taxon>
        <taxon>Malvales</taxon>
        <taxon>Malvaceae</taxon>
        <taxon>Malvoideae</taxon>
        <taxon>Hibiscus</taxon>
    </lineage>
</organism>
<dbReference type="Pfam" id="PF01490">
    <property type="entry name" value="Aa_trans"/>
    <property type="match status" value="1"/>
</dbReference>
<keyword evidence="4" id="KW-0029">Amino-acid transport</keyword>
<evidence type="ECO:0000256" key="3">
    <source>
        <dbReference type="ARBA" id="ARBA00022692"/>
    </source>
</evidence>
<evidence type="ECO:0000313" key="11">
    <source>
        <dbReference type="Proteomes" id="UP001396334"/>
    </source>
</evidence>
<proteinExistence type="predicted"/>
<evidence type="ECO:0000256" key="5">
    <source>
        <dbReference type="ARBA" id="ARBA00022989"/>
    </source>
</evidence>
<evidence type="ECO:0000256" key="2">
    <source>
        <dbReference type="ARBA" id="ARBA00022448"/>
    </source>
</evidence>
<feature type="domain" description="Amino acid transporter transmembrane" evidence="9">
    <location>
        <begin position="114"/>
        <end position="155"/>
    </location>
</feature>
<keyword evidence="6 8" id="KW-0472">Membrane</keyword>
<feature type="region of interest" description="Disordered" evidence="7">
    <location>
        <begin position="1"/>
        <end position="20"/>
    </location>
</feature>
<dbReference type="InterPro" id="IPR013057">
    <property type="entry name" value="AA_transpt_TM"/>
</dbReference>
<keyword evidence="5 8" id="KW-1133">Transmembrane helix</keyword>
<evidence type="ECO:0000256" key="4">
    <source>
        <dbReference type="ARBA" id="ARBA00022970"/>
    </source>
</evidence>
<accession>A0ABR2U3E4</accession>
<evidence type="ECO:0000256" key="6">
    <source>
        <dbReference type="ARBA" id="ARBA00023136"/>
    </source>
</evidence>
<keyword evidence="11" id="KW-1185">Reference proteome</keyword>
<evidence type="ECO:0000313" key="10">
    <source>
        <dbReference type="EMBL" id="KAK9044218.1"/>
    </source>
</evidence>
<name>A0ABR2U3E4_9ROSI</name>